<dbReference type="InterPro" id="IPR057873">
    <property type="entry name" value="CTHRC1_C"/>
</dbReference>
<accession>A0AAU9VZM3</accession>
<dbReference type="EMBL" id="CALNXJ010000006">
    <property type="protein sequence ID" value="CAH3042127.1"/>
    <property type="molecule type" value="Genomic_DNA"/>
</dbReference>
<keyword evidence="4" id="KW-1185">Reference proteome</keyword>
<dbReference type="AlphaFoldDB" id="A0AAU9VZM3"/>
<dbReference type="Pfam" id="PF01391">
    <property type="entry name" value="Collagen"/>
    <property type="match status" value="1"/>
</dbReference>
<gene>
    <name evidence="3" type="ORF">PMEA_00028607</name>
</gene>
<name>A0AAU9VZM3_9CNID</name>
<feature type="region of interest" description="Disordered" evidence="1">
    <location>
        <begin position="195"/>
        <end position="263"/>
    </location>
</feature>
<comment type="caution">
    <text evidence="3">The sequence shown here is derived from an EMBL/GenBank/DDBJ whole genome shotgun (WGS) entry which is preliminary data.</text>
</comment>
<evidence type="ECO:0000313" key="3">
    <source>
        <dbReference type="EMBL" id="CAH3042127.1"/>
    </source>
</evidence>
<sequence length="442" mass="47480">MHGKPGSPGLPGRDGRDGREGVKGDLGSPGKTGPQGPPGPKYKVLLVKRGSLERNWKECAWKDLNEGKDIGLIKECVFTKKFSETSLRVSWTGTLRLTGCTSCCKRWYSTFNGAECSGPLPIDGIVFLGGAKSLNPHRVRHIEGHCNNIHKGKVRVGFWVGNCQVDSRNDYDAYTGWISVSRIYSRPPYCNAGIPGMHGKPGSPGLPGRDGRDGREGVKGDLGSPGKTGPQGPPGPKGTPGAKGEPGVQCSSSEKGQSGESVAPSVMSFKNWKECAWKDLNVEKISASSRSVCLPRTFQTHLSVFPGLELFESLAASTAVNAGISPSTVLNVQVPCQLTVLCTWVVRSLLTLTVSAILRVTVTTSTKARCAWDSGSVTVMDMETLTPILVGRQRVRSLLKKPNPTYPFLVKSTVMLPSISISGALLETSVRPLFLIYFRVAR</sequence>
<dbReference type="PANTHER" id="PTHR24637">
    <property type="entry name" value="COLLAGEN"/>
    <property type="match status" value="1"/>
</dbReference>
<evidence type="ECO:0000313" key="4">
    <source>
        <dbReference type="Proteomes" id="UP001159428"/>
    </source>
</evidence>
<protein>
    <recommendedName>
        <fullName evidence="2">CTHRC1 C-terminal domain-containing protein</fullName>
    </recommendedName>
</protein>
<organism evidence="3 4">
    <name type="scientific">Pocillopora meandrina</name>
    <dbReference type="NCBI Taxonomy" id="46732"/>
    <lineage>
        <taxon>Eukaryota</taxon>
        <taxon>Metazoa</taxon>
        <taxon>Cnidaria</taxon>
        <taxon>Anthozoa</taxon>
        <taxon>Hexacorallia</taxon>
        <taxon>Scleractinia</taxon>
        <taxon>Astrocoeniina</taxon>
        <taxon>Pocilloporidae</taxon>
        <taxon>Pocillopora</taxon>
    </lineage>
</organism>
<dbReference type="Proteomes" id="UP001159428">
    <property type="component" value="Unassembled WGS sequence"/>
</dbReference>
<dbReference type="InterPro" id="IPR008160">
    <property type="entry name" value="Collagen"/>
</dbReference>
<feature type="compositionally biased region" description="Basic and acidic residues" evidence="1">
    <location>
        <begin position="209"/>
        <end position="219"/>
    </location>
</feature>
<proteinExistence type="predicted"/>
<dbReference type="Pfam" id="PF25815">
    <property type="entry name" value="CTHRC1_C"/>
    <property type="match status" value="1"/>
</dbReference>
<reference evidence="3 4" key="1">
    <citation type="submission" date="2022-05" db="EMBL/GenBank/DDBJ databases">
        <authorList>
            <consortium name="Genoscope - CEA"/>
            <person name="William W."/>
        </authorList>
    </citation>
    <scope>NUCLEOTIDE SEQUENCE [LARGE SCALE GENOMIC DNA]</scope>
</reference>
<feature type="region of interest" description="Disordered" evidence="1">
    <location>
        <begin position="1"/>
        <end position="42"/>
    </location>
</feature>
<feature type="compositionally biased region" description="Basic and acidic residues" evidence="1">
    <location>
        <begin position="13"/>
        <end position="23"/>
    </location>
</feature>
<feature type="compositionally biased region" description="Low complexity" evidence="1">
    <location>
        <begin position="1"/>
        <end position="11"/>
    </location>
</feature>
<feature type="compositionally biased region" description="Polar residues" evidence="1">
    <location>
        <begin position="249"/>
        <end position="260"/>
    </location>
</feature>
<evidence type="ECO:0000256" key="1">
    <source>
        <dbReference type="SAM" id="MobiDB-lite"/>
    </source>
</evidence>
<feature type="domain" description="CTHRC1 C-terminal" evidence="2">
    <location>
        <begin position="51"/>
        <end position="183"/>
    </location>
</feature>
<evidence type="ECO:0000259" key="2">
    <source>
        <dbReference type="Pfam" id="PF25815"/>
    </source>
</evidence>